<dbReference type="EC" id="1.11.1.-" evidence="10"/>
<evidence type="ECO:0000256" key="1">
    <source>
        <dbReference type="ARBA" id="ARBA00001970"/>
    </source>
</evidence>
<dbReference type="Proteomes" id="UP000251995">
    <property type="component" value="Chromosome"/>
</dbReference>
<dbReference type="PROSITE" id="PS51404">
    <property type="entry name" value="DYP_PEROXIDASE"/>
    <property type="match status" value="1"/>
</dbReference>
<keyword evidence="5" id="KW-0408">Iron</keyword>
<evidence type="ECO:0000313" key="11">
    <source>
        <dbReference type="Proteomes" id="UP000251995"/>
    </source>
</evidence>
<evidence type="ECO:0000256" key="4">
    <source>
        <dbReference type="ARBA" id="ARBA00023002"/>
    </source>
</evidence>
<dbReference type="PANTHER" id="PTHR30521:SF0">
    <property type="entry name" value="DYP-TYPE PEROXIDASE FAMILY PROTEIN"/>
    <property type="match status" value="1"/>
</dbReference>
<name>A0A344UW05_9ACTN</name>
<dbReference type="EMBL" id="CP025198">
    <property type="protein sequence ID" value="AXE39453.1"/>
    <property type="molecule type" value="Genomic_DNA"/>
</dbReference>
<feature type="domain" description="Dyp-type peroxidase N-terminal" evidence="8">
    <location>
        <begin position="7"/>
        <end position="135"/>
    </location>
</feature>
<keyword evidence="4 10" id="KW-0560">Oxidoreductase</keyword>
<evidence type="ECO:0000313" key="10">
    <source>
        <dbReference type="EMBL" id="AXE39453.1"/>
    </source>
</evidence>
<evidence type="ECO:0000259" key="8">
    <source>
        <dbReference type="Pfam" id="PF04261"/>
    </source>
</evidence>
<dbReference type="GO" id="GO:0004601">
    <property type="term" value="F:peroxidase activity"/>
    <property type="evidence" value="ECO:0007669"/>
    <property type="project" value="UniProtKB-KW"/>
</dbReference>
<evidence type="ECO:0000256" key="6">
    <source>
        <dbReference type="ARBA" id="ARBA00025737"/>
    </source>
</evidence>
<dbReference type="GO" id="GO:0005829">
    <property type="term" value="C:cytosol"/>
    <property type="evidence" value="ECO:0007669"/>
    <property type="project" value="TreeGrafter"/>
</dbReference>
<evidence type="ECO:0000259" key="9">
    <source>
        <dbReference type="Pfam" id="PF20628"/>
    </source>
</evidence>
<dbReference type="InterPro" id="IPR011008">
    <property type="entry name" value="Dimeric_a/b-barrel"/>
</dbReference>
<dbReference type="Pfam" id="PF04261">
    <property type="entry name" value="Dyp_perox_N"/>
    <property type="match status" value="1"/>
</dbReference>
<dbReference type="InterPro" id="IPR048327">
    <property type="entry name" value="Dyp_perox_N"/>
</dbReference>
<evidence type="ECO:0000256" key="7">
    <source>
        <dbReference type="SAM" id="MobiDB-lite"/>
    </source>
</evidence>
<dbReference type="InterPro" id="IPR006314">
    <property type="entry name" value="Dyp_peroxidase"/>
</dbReference>
<keyword evidence="11" id="KW-1185">Reference proteome</keyword>
<dbReference type="GO" id="GO:0020037">
    <property type="term" value="F:heme binding"/>
    <property type="evidence" value="ECO:0007669"/>
    <property type="project" value="InterPro"/>
</dbReference>
<proteinExistence type="inferred from homology"/>
<organism evidence="10 11">
    <name type="scientific">Acidipropionibacterium virtanenii</name>
    <dbReference type="NCBI Taxonomy" id="2057246"/>
    <lineage>
        <taxon>Bacteria</taxon>
        <taxon>Bacillati</taxon>
        <taxon>Actinomycetota</taxon>
        <taxon>Actinomycetes</taxon>
        <taxon>Propionibacteriales</taxon>
        <taxon>Propionibacteriaceae</taxon>
        <taxon>Acidipropionibacterium</taxon>
    </lineage>
</organism>
<accession>A0A344UW05</accession>
<keyword evidence="3" id="KW-0479">Metal-binding</keyword>
<dbReference type="InterPro" id="IPR048328">
    <property type="entry name" value="Dyp_perox_C"/>
</dbReference>
<dbReference type="GO" id="GO:0046872">
    <property type="term" value="F:metal ion binding"/>
    <property type="evidence" value="ECO:0007669"/>
    <property type="project" value="UniProtKB-KW"/>
</dbReference>
<evidence type="ECO:0000256" key="5">
    <source>
        <dbReference type="ARBA" id="ARBA00023004"/>
    </source>
</evidence>
<feature type="region of interest" description="Disordered" evidence="7">
    <location>
        <begin position="315"/>
        <end position="348"/>
    </location>
</feature>
<feature type="domain" description="Dyp-type peroxidase C-terminal" evidence="9">
    <location>
        <begin position="138"/>
        <end position="301"/>
    </location>
</feature>
<reference evidence="10 11" key="1">
    <citation type="submission" date="2017-12" db="EMBL/GenBank/DDBJ databases">
        <title>The whole genome sequence of the Acidipropionibacterium virtanenii sp. nov. type strain JS278.</title>
        <authorList>
            <person name="Laine P."/>
            <person name="Deptula P."/>
            <person name="Varmanen P."/>
            <person name="Auvinen P."/>
        </authorList>
    </citation>
    <scope>NUCLEOTIDE SEQUENCE [LARGE SCALE GENOMIC DNA]</scope>
    <source>
        <strain evidence="10 11">JS278</strain>
    </source>
</reference>
<protein>
    <submittedName>
        <fullName evidence="10">Putative deferrochelatase/peroxidase YfeX</fullName>
        <ecNumber evidence="10">1.11.1.-</ecNumber>
    </submittedName>
</protein>
<evidence type="ECO:0000256" key="2">
    <source>
        <dbReference type="ARBA" id="ARBA00022559"/>
    </source>
</evidence>
<dbReference type="SUPFAM" id="SSF54909">
    <property type="entry name" value="Dimeric alpha+beta barrel"/>
    <property type="match status" value="1"/>
</dbReference>
<dbReference type="PANTHER" id="PTHR30521">
    <property type="entry name" value="DEFERROCHELATASE/PEROXIDASE"/>
    <property type="match status" value="1"/>
</dbReference>
<gene>
    <name evidence="10" type="primary">yfeX</name>
    <name evidence="10" type="ORF">JS278_02310</name>
</gene>
<dbReference type="AlphaFoldDB" id="A0A344UW05"/>
<comment type="similarity">
    <text evidence="6">Belongs to the DyP-type peroxidase family.</text>
</comment>
<dbReference type="KEGG" id="acij:JS278_02310"/>
<evidence type="ECO:0000256" key="3">
    <source>
        <dbReference type="ARBA" id="ARBA00022723"/>
    </source>
</evidence>
<comment type="cofactor">
    <cofactor evidence="1">
        <name>heme b</name>
        <dbReference type="ChEBI" id="CHEBI:60344"/>
    </cofactor>
</comment>
<dbReference type="RefSeq" id="WP_114045325.1">
    <property type="nucleotide sequence ID" value="NZ_CP025198.1"/>
</dbReference>
<dbReference type="Pfam" id="PF20628">
    <property type="entry name" value="Dyp_perox_C"/>
    <property type="match status" value="1"/>
</dbReference>
<keyword evidence="2 10" id="KW-0575">Peroxidase</keyword>
<sequence>MAQPVPQTIVAPLTPAAVFLTLTVAPGREAEARLGLAEVSGLVRSVGFRAQEGGLTCVTGIGAEFWDRAFASARPSGLHPFIALDGGTHRAPSTGGDLFFHIRAVSMDICFELAHRLGLAFMGIARIIDEVHGFRYWDTRDLLGFVDGTENPAGPLAEEVAITGPDSDFPASSYLIVQKYTHDMDGWDRLSVEQQENAMGRTKLSDIEYPDDAKPANAHITLNVVEDAEGNERQILRDNMPFGNVAEGVYGTFFIGYSADVTTTETMLERMFIGDPPGNTDRILDFSTARTGSLFFVPSQDALDDPDLLDAAVDRPRTTTPTDPSLGVGGLRGTPQLGAIPNTGRTLK</sequence>
<dbReference type="OrthoDB" id="3251355at2"/>
<dbReference type="NCBIfam" id="TIGR01413">
    <property type="entry name" value="Dyp_perox_fam"/>
    <property type="match status" value="1"/>
</dbReference>